<evidence type="ECO:0000313" key="4">
    <source>
        <dbReference type="EMBL" id="TCP61538.1"/>
    </source>
</evidence>
<comment type="caution">
    <text evidence="4">The sequence shown here is derived from an EMBL/GenBank/DDBJ whole genome shotgun (WGS) entry which is preliminary data.</text>
</comment>
<evidence type="ECO:0000256" key="2">
    <source>
        <dbReference type="PIRSR" id="PIRSR613078-1"/>
    </source>
</evidence>
<dbReference type="SMART" id="SM00855">
    <property type="entry name" value="PGAM"/>
    <property type="match status" value="1"/>
</dbReference>
<gene>
    <name evidence="4" type="ORF">EDD57_16110</name>
</gene>
<accession>A0A4R2RG58</accession>
<dbReference type="SUPFAM" id="SSF53254">
    <property type="entry name" value="Phosphoglycerate mutase-like"/>
    <property type="match status" value="1"/>
</dbReference>
<feature type="active site" description="Proton donor/acceptor" evidence="2">
    <location>
        <position position="83"/>
    </location>
</feature>
<dbReference type="GO" id="GO:0043456">
    <property type="term" value="P:regulation of pentose-phosphate shunt"/>
    <property type="evidence" value="ECO:0007669"/>
    <property type="project" value="TreeGrafter"/>
</dbReference>
<dbReference type="Gene3D" id="3.40.50.1240">
    <property type="entry name" value="Phosphoglycerate mutase-like"/>
    <property type="match status" value="1"/>
</dbReference>
<dbReference type="OrthoDB" id="9782128at2"/>
<dbReference type="Proteomes" id="UP000294746">
    <property type="component" value="Unassembled WGS sequence"/>
</dbReference>
<name>A0A4R2RG58_9BACL</name>
<evidence type="ECO:0000313" key="5">
    <source>
        <dbReference type="Proteomes" id="UP000294746"/>
    </source>
</evidence>
<feature type="active site" description="Tele-phosphohistidine intermediate" evidence="2">
    <location>
        <position position="10"/>
    </location>
</feature>
<dbReference type="PROSITE" id="PS00175">
    <property type="entry name" value="PG_MUTASE"/>
    <property type="match status" value="1"/>
</dbReference>
<organism evidence="4 5">
    <name type="scientific">Baia soyae</name>
    <dbReference type="NCBI Taxonomy" id="1544746"/>
    <lineage>
        <taxon>Bacteria</taxon>
        <taxon>Bacillati</taxon>
        <taxon>Bacillota</taxon>
        <taxon>Bacilli</taxon>
        <taxon>Bacillales</taxon>
        <taxon>Thermoactinomycetaceae</taxon>
        <taxon>Baia</taxon>
    </lineage>
</organism>
<reference evidence="4 5" key="1">
    <citation type="submission" date="2019-03" db="EMBL/GenBank/DDBJ databases">
        <title>Genomic Encyclopedia of Type Strains, Phase IV (KMG-IV): sequencing the most valuable type-strain genomes for metagenomic binning, comparative biology and taxonomic classification.</title>
        <authorList>
            <person name="Goeker M."/>
        </authorList>
    </citation>
    <scope>NUCLEOTIDE SEQUENCE [LARGE SCALE GENOMIC DNA]</scope>
    <source>
        <strain evidence="4 5">DSM 46831</strain>
    </source>
</reference>
<dbReference type="PANTHER" id="PTHR46517">
    <property type="entry name" value="FRUCTOSE-2,6-BISPHOSPHATASE TIGAR"/>
    <property type="match status" value="1"/>
</dbReference>
<dbReference type="GO" id="GO:0005829">
    <property type="term" value="C:cytosol"/>
    <property type="evidence" value="ECO:0007669"/>
    <property type="project" value="TreeGrafter"/>
</dbReference>
<protein>
    <submittedName>
        <fullName evidence="4">Phosphoglycerate mutase</fullName>
    </submittedName>
</protein>
<dbReference type="RefSeq" id="WP_131849967.1">
    <property type="nucleotide sequence ID" value="NZ_SLXV01000061.1"/>
</dbReference>
<feature type="binding site" evidence="3">
    <location>
        <begin position="9"/>
        <end position="16"/>
    </location>
    <ligand>
        <name>substrate</name>
    </ligand>
</feature>
<evidence type="ECO:0000256" key="3">
    <source>
        <dbReference type="PIRSR" id="PIRSR613078-2"/>
    </source>
</evidence>
<feature type="binding site" evidence="3">
    <location>
        <position position="59"/>
    </location>
    <ligand>
        <name>substrate</name>
    </ligand>
</feature>
<dbReference type="InterPro" id="IPR051695">
    <property type="entry name" value="Phosphoglycerate_Mutase"/>
</dbReference>
<dbReference type="GO" id="GO:0045820">
    <property type="term" value="P:negative regulation of glycolytic process"/>
    <property type="evidence" value="ECO:0007669"/>
    <property type="project" value="TreeGrafter"/>
</dbReference>
<keyword evidence="5" id="KW-1185">Reference proteome</keyword>
<dbReference type="InterPro" id="IPR013078">
    <property type="entry name" value="His_Pase_superF_clade-1"/>
</dbReference>
<dbReference type="InterPro" id="IPR029033">
    <property type="entry name" value="His_PPase_superfam"/>
</dbReference>
<proteinExistence type="predicted"/>
<dbReference type="Pfam" id="PF00300">
    <property type="entry name" value="His_Phos_1"/>
    <property type="match status" value="1"/>
</dbReference>
<evidence type="ECO:0000256" key="1">
    <source>
        <dbReference type="ARBA" id="ARBA00022801"/>
    </source>
</evidence>
<dbReference type="PANTHER" id="PTHR46517:SF1">
    <property type="entry name" value="FRUCTOSE-2,6-BISPHOSPHATASE TIGAR"/>
    <property type="match status" value="1"/>
</dbReference>
<sequence length="208" mass="23872">MITNLYLVRHGQTQWNIEKRLQGRLDSPLTDTGVEQAKGLAERLDEIPFSCIYSSSSHRALETASYLKKRQDMEIIPTDSLMEMSFGVWEGREWTEIQELFPTDLICINESPELYKASESQGETLYDVENRAIPFLQQLLKEHNGSNILVVSHSITIKVIVNYFRGGSMKTVWKGPDTTWASVYQIQFSPDGVTILFEDEEIFSKITR</sequence>
<dbReference type="AlphaFoldDB" id="A0A4R2RG58"/>
<dbReference type="EMBL" id="SLXV01000061">
    <property type="protein sequence ID" value="TCP61538.1"/>
    <property type="molecule type" value="Genomic_DNA"/>
</dbReference>
<dbReference type="CDD" id="cd07067">
    <property type="entry name" value="HP_PGM_like"/>
    <property type="match status" value="1"/>
</dbReference>
<keyword evidence="1" id="KW-0378">Hydrolase</keyword>
<dbReference type="PIRSF" id="PIRSF000709">
    <property type="entry name" value="6PFK_2-Ptase"/>
    <property type="match status" value="1"/>
</dbReference>
<dbReference type="GO" id="GO:0004331">
    <property type="term" value="F:fructose-2,6-bisphosphate 2-phosphatase activity"/>
    <property type="evidence" value="ECO:0007669"/>
    <property type="project" value="TreeGrafter"/>
</dbReference>
<dbReference type="InterPro" id="IPR001345">
    <property type="entry name" value="PG/BPGM_mutase_AS"/>
</dbReference>